<sequence>MREEYVKEIPIKADRSTIMNLLTDAHLFAGISGHISIYKLFDTTLNDFVPQADANNPGDKYKIAFLYQDESGILYCLDGVLQGPQVNSNSVTYSGHTDDKQLSLEINFDVKDDNVVGKMSIEYSSGFFDLFKRKSFNKKAKWYGNMAEHILVKHYSWYLSKLGPSVSNNLVEISKASGDVNELIGKLRGLMKFNNTFFVLKGDDFKMVGKISNGDIVNAKLTMSGKVYVYREAIAKLFTLTGNAELKVYRMSSDDAIMAVVENMEQ</sequence>
<dbReference type="RefSeq" id="WP_011278982.1">
    <property type="nucleotide sequence ID" value="NZ_BHWZ01000006.1"/>
</dbReference>
<dbReference type="OrthoDB" id="44086at2157"/>
<name>A0A0U3GQ93_9CREN</name>
<reference evidence="1 2" key="1">
    <citation type="submission" date="2015-12" db="EMBL/GenBank/DDBJ databases">
        <title>A stable core within a dynamic pangenome in Sulfolobus acidocaldarius.</title>
        <authorList>
            <person name="Anderson R."/>
            <person name="Kouris A."/>
            <person name="Seward C."/>
            <person name="Campbell K."/>
            <person name="Whitaker R."/>
        </authorList>
    </citation>
    <scope>NUCLEOTIDE SEQUENCE [LARGE SCALE GENOMIC DNA]</scope>
    <source>
        <strain evidence="1 2">NG05B_CO5_07</strain>
    </source>
</reference>
<organism evidence="1 2">
    <name type="scientific">Sulfolobus acidocaldarius</name>
    <dbReference type="NCBI Taxonomy" id="2285"/>
    <lineage>
        <taxon>Archaea</taxon>
        <taxon>Thermoproteota</taxon>
        <taxon>Thermoprotei</taxon>
        <taxon>Sulfolobales</taxon>
        <taxon>Sulfolobaceae</taxon>
        <taxon>Sulfolobus</taxon>
    </lineage>
</organism>
<dbReference type="OMA" id="APYLRFY"/>
<dbReference type="Proteomes" id="UP000060043">
    <property type="component" value="Chromosome"/>
</dbReference>
<dbReference type="GeneID" id="14552709"/>
<proteinExistence type="predicted"/>
<protein>
    <submittedName>
        <fullName evidence="1">Uncharacterized protein</fullName>
    </submittedName>
</protein>
<dbReference type="AlphaFoldDB" id="A0A0U3GQ93"/>
<accession>A0A0U3GQ93</accession>
<dbReference type="EMBL" id="CP013695">
    <property type="protein sequence ID" value="ALU32469.1"/>
    <property type="molecule type" value="Genomic_DNA"/>
</dbReference>
<gene>
    <name evidence="1" type="ORF">ATZ20_10150</name>
</gene>
<evidence type="ECO:0000313" key="1">
    <source>
        <dbReference type="EMBL" id="ALU32469.1"/>
    </source>
</evidence>
<evidence type="ECO:0000313" key="2">
    <source>
        <dbReference type="Proteomes" id="UP000060043"/>
    </source>
</evidence>
<dbReference type="PaxDb" id="1435377-SUSAZ_10070"/>